<organism evidence="3 4">
    <name type="scientific">Macleaya cordata</name>
    <name type="common">Five-seeded plume-poppy</name>
    <name type="synonym">Bocconia cordata</name>
    <dbReference type="NCBI Taxonomy" id="56857"/>
    <lineage>
        <taxon>Eukaryota</taxon>
        <taxon>Viridiplantae</taxon>
        <taxon>Streptophyta</taxon>
        <taxon>Embryophyta</taxon>
        <taxon>Tracheophyta</taxon>
        <taxon>Spermatophyta</taxon>
        <taxon>Magnoliopsida</taxon>
        <taxon>Ranunculales</taxon>
        <taxon>Papaveraceae</taxon>
        <taxon>Papaveroideae</taxon>
        <taxon>Macleaya</taxon>
    </lineage>
</organism>
<evidence type="ECO:0000256" key="2">
    <source>
        <dbReference type="SAM" id="MobiDB-lite"/>
    </source>
</evidence>
<feature type="compositionally biased region" description="Basic and acidic residues" evidence="2">
    <location>
        <begin position="566"/>
        <end position="582"/>
    </location>
</feature>
<feature type="compositionally biased region" description="Basic and acidic residues" evidence="2">
    <location>
        <begin position="423"/>
        <end position="434"/>
    </location>
</feature>
<dbReference type="FunCoup" id="A0A200PUM3">
    <property type="interactions" value="480"/>
</dbReference>
<accession>A0A200PUM3</accession>
<keyword evidence="4" id="KW-1185">Reference proteome</keyword>
<feature type="region of interest" description="Disordered" evidence="2">
    <location>
        <begin position="566"/>
        <end position="585"/>
    </location>
</feature>
<proteinExistence type="predicted"/>
<feature type="coiled-coil region" evidence="1">
    <location>
        <begin position="218"/>
        <end position="252"/>
    </location>
</feature>
<feature type="compositionally biased region" description="Polar residues" evidence="2">
    <location>
        <begin position="41"/>
        <end position="52"/>
    </location>
</feature>
<keyword evidence="1" id="KW-0175">Coiled coil</keyword>
<dbReference type="PANTHER" id="PTHR31071">
    <property type="entry name" value="GB|AAF24581.1"/>
    <property type="match status" value="1"/>
</dbReference>
<evidence type="ECO:0000313" key="4">
    <source>
        <dbReference type="Proteomes" id="UP000195402"/>
    </source>
</evidence>
<dbReference type="PANTHER" id="PTHR31071:SF9">
    <property type="entry name" value="INTRACELLULAR PROTEIN TRANSPORT PROTEIN USO1-RELATED"/>
    <property type="match status" value="1"/>
</dbReference>
<name>A0A200PUM3_MACCD</name>
<dbReference type="InterPro" id="IPR043424">
    <property type="entry name" value="BLT-like"/>
</dbReference>
<evidence type="ECO:0000313" key="3">
    <source>
        <dbReference type="EMBL" id="OVA01885.1"/>
    </source>
</evidence>
<dbReference type="OMA" id="EYQFDKS"/>
<feature type="region of interest" description="Disordered" evidence="2">
    <location>
        <begin position="32"/>
        <end position="52"/>
    </location>
</feature>
<reference evidence="3 4" key="1">
    <citation type="journal article" date="2017" name="Mol. Plant">
        <title>The Genome of Medicinal Plant Macleaya cordata Provides New Insights into Benzylisoquinoline Alkaloids Metabolism.</title>
        <authorList>
            <person name="Liu X."/>
            <person name="Liu Y."/>
            <person name="Huang P."/>
            <person name="Ma Y."/>
            <person name="Qing Z."/>
            <person name="Tang Q."/>
            <person name="Cao H."/>
            <person name="Cheng P."/>
            <person name="Zheng Y."/>
            <person name="Yuan Z."/>
            <person name="Zhou Y."/>
            <person name="Liu J."/>
            <person name="Tang Z."/>
            <person name="Zhuo Y."/>
            <person name="Zhang Y."/>
            <person name="Yu L."/>
            <person name="Huang J."/>
            <person name="Yang P."/>
            <person name="Peng Q."/>
            <person name="Zhang J."/>
            <person name="Jiang W."/>
            <person name="Zhang Z."/>
            <person name="Lin K."/>
            <person name="Ro D.K."/>
            <person name="Chen X."/>
            <person name="Xiong X."/>
            <person name="Shang Y."/>
            <person name="Huang S."/>
            <person name="Zeng J."/>
        </authorList>
    </citation>
    <scope>NUCLEOTIDE SEQUENCE [LARGE SCALE GENOMIC DNA]</scope>
    <source>
        <strain evidence="4">cv. BLH2017</strain>
        <tissue evidence="3">Root</tissue>
    </source>
</reference>
<feature type="region of interest" description="Disordered" evidence="2">
    <location>
        <begin position="423"/>
        <end position="489"/>
    </location>
</feature>
<dbReference type="AlphaFoldDB" id="A0A200PUM3"/>
<feature type="compositionally biased region" description="Basic and acidic residues" evidence="2">
    <location>
        <begin position="467"/>
        <end position="489"/>
    </location>
</feature>
<protein>
    <recommendedName>
        <fullName evidence="5">Intracellular protein transporter USO1-like protein</fullName>
    </recommendedName>
</protein>
<dbReference type="InParanoid" id="A0A200PUM3"/>
<comment type="caution">
    <text evidence="3">The sequence shown here is derived from an EMBL/GenBank/DDBJ whole genome shotgun (WGS) entry which is preliminary data.</text>
</comment>
<dbReference type="STRING" id="56857.A0A200PUM3"/>
<dbReference type="OrthoDB" id="670909at2759"/>
<evidence type="ECO:0008006" key="5">
    <source>
        <dbReference type="Google" id="ProtNLM"/>
    </source>
</evidence>
<dbReference type="Proteomes" id="UP000195402">
    <property type="component" value="Unassembled WGS sequence"/>
</dbReference>
<gene>
    <name evidence="3" type="ORF">BVC80_9079g19</name>
</gene>
<evidence type="ECO:0000256" key="1">
    <source>
        <dbReference type="SAM" id="Coils"/>
    </source>
</evidence>
<sequence>MERVEKGESGEAGSAEKQEALGVKLRRGILVGKRGGPCTPSPTWKLSSSDDNLTTNKASLTLPSSSISARKLGANLWEIHQLSLAKMRKGGISRQLHHHKEKDPHEHPTHFFHPSCNPPDQPESASSLKRHVAATLMQHHQSIARNGRALEPVSPSSYGSSVEVAAYNPPITTPTSSLDLKGRVGEAGYSLKTSTELLKVLNRIWSLEEQHTSNISMVKALKMELDHARSRIRELMRERQADRREIDDLVKQVTADKLVRKNKEQDRIKAAVQSVRDELEDERKLRKRSESLHRKLARELSEVKSSFSTALKELQRERNVQALLEELCDEFARGIGEYEQEVRVLKKKSEKDHGGKDDHDRLILHVSEAWLDERMQMKLAEARSDFAERNTIVEKLGFELETFLQAKRSSSFTNNEILLSKDSKEGNRLRRHSQESVPLHEAVSAPHDVDDEEDSASSDSQCFEINKNMDEKKGNGEEASEEEHIVETRKSYPTKKKLVTRERVNSRNPSSVQVQFKEQMAWAMSYNGNKSPLLDEEQGKAGNEEASPVEISISQKFESCEVTEECSHERKSKRDGMHESNSKMDSLIRNQLLLSDGRKGRPENNGMEDSCGYSAWRGHVSPVQQWITRFASPDMDISESSSKWAGNIKENTLKAKLLEARLEGQHSRLKATKGSY</sequence>
<dbReference type="EMBL" id="MVGT01004035">
    <property type="protein sequence ID" value="OVA01885.1"/>
    <property type="molecule type" value="Genomic_DNA"/>
</dbReference>